<keyword evidence="2" id="KW-1185">Reference proteome</keyword>
<proteinExistence type="predicted"/>
<organism evidence="1 2">
    <name type="scientific">Kingdonia uniflora</name>
    <dbReference type="NCBI Taxonomy" id="39325"/>
    <lineage>
        <taxon>Eukaryota</taxon>
        <taxon>Viridiplantae</taxon>
        <taxon>Streptophyta</taxon>
        <taxon>Embryophyta</taxon>
        <taxon>Tracheophyta</taxon>
        <taxon>Spermatophyta</taxon>
        <taxon>Magnoliopsida</taxon>
        <taxon>Ranunculales</taxon>
        <taxon>Circaeasteraceae</taxon>
        <taxon>Kingdonia</taxon>
    </lineage>
</organism>
<accession>A0A7J7M5N1</accession>
<dbReference type="Proteomes" id="UP000541444">
    <property type="component" value="Unassembled WGS sequence"/>
</dbReference>
<protein>
    <submittedName>
        <fullName evidence="1">Uncharacterized protein</fullName>
    </submittedName>
</protein>
<reference evidence="1 2" key="1">
    <citation type="journal article" date="2020" name="IScience">
        <title>Genome Sequencing of the Endangered Kingdonia uniflora (Circaeasteraceae, Ranunculales) Reveals Potential Mechanisms of Evolutionary Specialization.</title>
        <authorList>
            <person name="Sun Y."/>
            <person name="Deng T."/>
            <person name="Zhang A."/>
            <person name="Moore M.J."/>
            <person name="Landis J.B."/>
            <person name="Lin N."/>
            <person name="Zhang H."/>
            <person name="Zhang X."/>
            <person name="Huang J."/>
            <person name="Zhang X."/>
            <person name="Sun H."/>
            <person name="Wang H."/>
        </authorList>
    </citation>
    <scope>NUCLEOTIDE SEQUENCE [LARGE SCALE GENOMIC DNA]</scope>
    <source>
        <strain evidence="1">TB1705</strain>
        <tissue evidence="1">Leaf</tissue>
    </source>
</reference>
<evidence type="ECO:0000313" key="2">
    <source>
        <dbReference type="Proteomes" id="UP000541444"/>
    </source>
</evidence>
<feature type="non-terminal residue" evidence="1">
    <location>
        <position position="1"/>
    </location>
</feature>
<name>A0A7J7M5N1_9MAGN</name>
<comment type="caution">
    <text evidence="1">The sequence shown here is derived from an EMBL/GenBank/DDBJ whole genome shotgun (WGS) entry which is preliminary data.</text>
</comment>
<dbReference type="AlphaFoldDB" id="A0A7J7M5N1"/>
<sequence length="112" mass="12928">MVVRTNAKIVRTTKAKKERNPRKTTIVQKVVRTKTFPWANTPGVMSLRSIDRSNENRGRANGQEFVGMDKDVVRTNKKSWAKFQEIGQLVRMTFGKFPIFLDPQDHPQQQAN</sequence>
<dbReference type="EMBL" id="JACGCM010001753">
    <property type="protein sequence ID" value="KAF6150173.1"/>
    <property type="molecule type" value="Genomic_DNA"/>
</dbReference>
<gene>
    <name evidence="1" type="ORF">GIB67_023128</name>
</gene>
<evidence type="ECO:0000313" key="1">
    <source>
        <dbReference type="EMBL" id="KAF6150173.1"/>
    </source>
</evidence>